<dbReference type="EMBL" id="LN679998">
    <property type="protein sequence ID" value="CEJ74938.1"/>
    <property type="molecule type" value="Genomic_DNA"/>
</dbReference>
<reference evidence="3 6" key="2">
    <citation type="submission" date="2015-01" db="EMBL/GenBank/DDBJ databases">
        <authorList>
            <person name="Aslett A.Martin."/>
            <person name="De Silva Nishadi"/>
        </authorList>
    </citation>
    <scope>NUCLEOTIDE SEQUENCE [LARGE SCALE GENOMIC DNA]</scope>
    <source>
        <strain evidence="3">R28058</strain>
        <strain evidence="6">UMC4404</strain>
    </source>
</reference>
<dbReference type="GO" id="GO:0045892">
    <property type="term" value="P:negative regulation of DNA-templated transcription"/>
    <property type="evidence" value="ECO:0007669"/>
    <property type="project" value="UniProtKB-ARBA"/>
</dbReference>
<dbReference type="Pfam" id="PF02583">
    <property type="entry name" value="Trns_repr_metal"/>
    <property type="match status" value="1"/>
</dbReference>
<evidence type="ECO:0000313" key="1">
    <source>
        <dbReference type="EMBL" id="CEJ74938.1"/>
    </source>
</evidence>
<name>A0A0A1SKR4_PARSO</name>
<dbReference type="InterPro" id="IPR038390">
    <property type="entry name" value="Metal_Tscrpt_repr_sf"/>
</dbReference>
<dbReference type="Gene3D" id="1.20.58.1000">
    <property type="entry name" value="Metal-sensitive repressor, helix protomer"/>
    <property type="match status" value="1"/>
</dbReference>
<dbReference type="InterPro" id="IPR003735">
    <property type="entry name" value="Metal_Tscrpt_repr"/>
</dbReference>
<dbReference type="Proteomes" id="UP000032811">
    <property type="component" value="Chromosome 1"/>
</dbReference>
<protein>
    <submittedName>
        <fullName evidence="3">Copper-sensing transcriptional repressor CsoR</fullName>
    </submittedName>
</protein>
<organism evidence="3 5">
    <name type="scientific">Paraclostridium sordellii</name>
    <name type="common">Clostridium sordellii</name>
    <dbReference type="NCBI Taxonomy" id="1505"/>
    <lineage>
        <taxon>Bacteria</taxon>
        <taxon>Bacillati</taxon>
        <taxon>Bacillota</taxon>
        <taxon>Clostridia</taxon>
        <taxon>Peptostreptococcales</taxon>
        <taxon>Peptostreptococcaceae</taxon>
        <taxon>Paraclostridium</taxon>
    </lineage>
</organism>
<dbReference type="GeneID" id="97538650"/>
<dbReference type="CDD" id="cd10148">
    <property type="entry name" value="CsoR-like_DUF156"/>
    <property type="match status" value="1"/>
</dbReference>
<dbReference type="Proteomes" id="UP000049685">
    <property type="component" value="Unassembled WGS sequence"/>
</dbReference>
<sequence>MEKKLANNNDKEALIKRLNRIEGQVKGIQKMIEDERYCVDILVQISAIRSAINKVGNIILENHIKGCVSNSIKDGDFEQSDALISELMQTINKFTK</sequence>
<dbReference type="RefSeq" id="WP_021122517.1">
    <property type="nucleotide sequence ID" value="NZ_CDLJ01000022.1"/>
</dbReference>
<accession>A0A0A1SKR4</accession>
<dbReference type="PATRIC" id="fig|1505.7.peg.2765"/>
<evidence type="ECO:0000313" key="4">
    <source>
        <dbReference type="Proteomes" id="UP000032811"/>
    </source>
</evidence>
<evidence type="ECO:0000313" key="2">
    <source>
        <dbReference type="EMBL" id="CEO35181.1"/>
    </source>
</evidence>
<dbReference type="PANTHER" id="PTHR33677:SF3">
    <property type="entry name" value="COPPER-SENSING TRANSCRIPTIONAL REPRESSOR RICR"/>
    <property type="match status" value="1"/>
</dbReference>
<dbReference type="PANTHER" id="PTHR33677">
    <property type="entry name" value="TRANSCRIPTIONAL REPRESSOR FRMR-RELATED"/>
    <property type="match status" value="1"/>
</dbReference>
<proteinExistence type="predicted"/>
<dbReference type="OrthoDB" id="9811244at2"/>
<dbReference type="AlphaFoldDB" id="A0A0A1SKR4"/>
<dbReference type="EMBL" id="CEKZ01000023">
    <property type="protein sequence ID" value="CEQ05196.1"/>
    <property type="molecule type" value="Genomic_DNA"/>
</dbReference>
<dbReference type="EMBL" id="CDNY01000026">
    <property type="protein sequence ID" value="CEO35181.1"/>
    <property type="molecule type" value="Genomic_DNA"/>
</dbReference>
<reference evidence="2 5" key="1">
    <citation type="submission" date="2015-01" db="EMBL/GenBank/DDBJ databases">
        <authorList>
            <person name="Aslett M.A."/>
            <person name="De Silva N."/>
        </authorList>
    </citation>
    <scope>NUCLEOTIDE SEQUENCE [LARGE SCALE GENOMIC DNA]</scope>
    <source>
        <strain evidence="1 4">ATCC9714</strain>
        <strain evidence="5">R28058</strain>
        <strain evidence="2">UMC4404</strain>
    </source>
</reference>
<keyword evidence="4" id="KW-1185">Reference proteome</keyword>
<dbReference type="GO" id="GO:0003677">
    <property type="term" value="F:DNA binding"/>
    <property type="evidence" value="ECO:0007669"/>
    <property type="project" value="InterPro"/>
</dbReference>
<dbReference type="Proteomes" id="UP000049127">
    <property type="component" value="Unassembled WGS sequence"/>
</dbReference>
<dbReference type="GO" id="GO:0046872">
    <property type="term" value="F:metal ion binding"/>
    <property type="evidence" value="ECO:0007669"/>
    <property type="project" value="InterPro"/>
</dbReference>
<evidence type="ECO:0000313" key="3">
    <source>
        <dbReference type="EMBL" id="CEQ05196.1"/>
    </source>
</evidence>
<gene>
    <name evidence="3" type="primary">csoR</name>
    <name evidence="1" type="ORF">ATCC9714_28261</name>
    <name evidence="3" type="ORF">R28058_29131</name>
    <name evidence="2" type="ORF">UMC4404_25581</name>
</gene>
<evidence type="ECO:0000313" key="5">
    <source>
        <dbReference type="Proteomes" id="UP000049127"/>
    </source>
</evidence>
<evidence type="ECO:0000313" key="6">
    <source>
        <dbReference type="Proteomes" id="UP000049685"/>
    </source>
</evidence>
<dbReference type="eggNOG" id="COG1937">
    <property type="taxonomic scope" value="Bacteria"/>
</dbReference>